<dbReference type="Gene3D" id="1.10.287.110">
    <property type="entry name" value="DnaJ domain"/>
    <property type="match status" value="1"/>
</dbReference>
<dbReference type="PROSITE" id="PS50076">
    <property type="entry name" value="DNAJ_2"/>
    <property type="match status" value="1"/>
</dbReference>
<dbReference type="InterPro" id="IPR001623">
    <property type="entry name" value="DnaJ_domain"/>
</dbReference>
<evidence type="ECO:0000256" key="1">
    <source>
        <dbReference type="SAM" id="MobiDB-lite"/>
    </source>
</evidence>
<evidence type="ECO:0000259" key="2">
    <source>
        <dbReference type="PROSITE" id="PS50076"/>
    </source>
</evidence>
<accession>A0A9W8A428</accession>
<proteinExistence type="predicted"/>
<gene>
    <name evidence="3" type="ORF">H4219_002995</name>
</gene>
<dbReference type="InterPro" id="IPR052594">
    <property type="entry name" value="J_domain-containing_protein"/>
</dbReference>
<dbReference type="PROSITE" id="PS00636">
    <property type="entry name" value="DNAJ_1"/>
    <property type="match status" value="1"/>
</dbReference>
<dbReference type="OrthoDB" id="110024at2759"/>
<dbReference type="EMBL" id="JANBPU010000061">
    <property type="protein sequence ID" value="KAJ1917805.1"/>
    <property type="molecule type" value="Genomic_DNA"/>
</dbReference>
<organism evidence="3 4">
    <name type="scientific">Mycoemilia scoparia</name>
    <dbReference type="NCBI Taxonomy" id="417184"/>
    <lineage>
        <taxon>Eukaryota</taxon>
        <taxon>Fungi</taxon>
        <taxon>Fungi incertae sedis</taxon>
        <taxon>Zoopagomycota</taxon>
        <taxon>Kickxellomycotina</taxon>
        <taxon>Kickxellomycetes</taxon>
        <taxon>Kickxellales</taxon>
        <taxon>Kickxellaceae</taxon>
        <taxon>Mycoemilia</taxon>
    </lineage>
</organism>
<name>A0A9W8A428_9FUNG</name>
<dbReference type="SUPFAM" id="SSF46565">
    <property type="entry name" value="Chaperone J-domain"/>
    <property type="match status" value="1"/>
</dbReference>
<sequence>MVDTSKRPFGLDNVDGDDGAEISLYQILEVDEKATADEIKKAYRKLALRTHPDKIATMKDEGEKERCTQQFQQLGFAYAILSDKKKRKRYDETGSTEDLDNEFFEEGKDWDAYFRELWSGVVDATTIEEFAKKYRGSSEEQNDVIKAYEAGDGDIDYILSHVMLASVEEEPRLVAIIEDAIKAKKIQRTKAYSRSKRLAGKRRKEADAEAKEAEQLRKELGLDEELRKIKEKKQNKRKSSDDDSDSESDSGTKNKSAKTKRGSRNGKKSKKQDGSDEDNDEEAALKSLIRKRSIRRMDNIVAKLEAKYASPKKGSKKGTAKSKQIPQEPSEEEFQALQAKLFGKEE</sequence>
<dbReference type="Pfam" id="PF23302">
    <property type="entry name" value="HTH_DNAJC9"/>
    <property type="match status" value="1"/>
</dbReference>
<dbReference type="GO" id="GO:0031072">
    <property type="term" value="F:heat shock protein binding"/>
    <property type="evidence" value="ECO:0007669"/>
    <property type="project" value="TreeGrafter"/>
</dbReference>
<dbReference type="PANTHER" id="PTHR44144">
    <property type="entry name" value="DNAJ HOMOLOG SUBFAMILY C MEMBER 9"/>
    <property type="match status" value="1"/>
</dbReference>
<dbReference type="AlphaFoldDB" id="A0A9W8A428"/>
<dbReference type="CDD" id="cd06257">
    <property type="entry name" value="DnaJ"/>
    <property type="match status" value="1"/>
</dbReference>
<feature type="region of interest" description="Disordered" evidence="1">
    <location>
        <begin position="230"/>
        <end position="334"/>
    </location>
</feature>
<reference evidence="3" key="1">
    <citation type="submission" date="2022-07" db="EMBL/GenBank/DDBJ databases">
        <title>Phylogenomic reconstructions and comparative analyses of Kickxellomycotina fungi.</title>
        <authorList>
            <person name="Reynolds N.K."/>
            <person name="Stajich J.E."/>
            <person name="Barry K."/>
            <person name="Grigoriev I.V."/>
            <person name="Crous P."/>
            <person name="Smith M.E."/>
        </authorList>
    </citation>
    <scope>NUCLEOTIDE SEQUENCE</scope>
    <source>
        <strain evidence="3">NBRC 100468</strain>
    </source>
</reference>
<keyword evidence="4" id="KW-1185">Reference proteome</keyword>
<dbReference type="PRINTS" id="PR00625">
    <property type="entry name" value="JDOMAIN"/>
</dbReference>
<dbReference type="InterPro" id="IPR036869">
    <property type="entry name" value="J_dom_sf"/>
</dbReference>
<dbReference type="GO" id="GO:0005634">
    <property type="term" value="C:nucleus"/>
    <property type="evidence" value="ECO:0007669"/>
    <property type="project" value="TreeGrafter"/>
</dbReference>
<dbReference type="PANTHER" id="PTHR44144:SF1">
    <property type="entry name" value="DNAJ HOMOLOG SUBFAMILY C MEMBER 9"/>
    <property type="match status" value="1"/>
</dbReference>
<comment type="caution">
    <text evidence="3">The sequence shown here is derived from an EMBL/GenBank/DDBJ whole genome shotgun (WGS) entry which is preliminary data.</text>
</comment>
<evidence type="ECO:0000313" key="3">
    <source>
        <dbReference type="EMBL" id="KAJ1917805.1"/>
    </source>
</evidence>
<protein>
    <recommendedName>
        <fullName evidence="2">J domain-containing protein</fullName>
    </recommendedName>
</protein>
<dbReference type="Proteomes" id="UP001150538">
    <property type="component" value="Unassembled WGS sequence"/>
</dbReference>
<dbReference type="GO" id="GO:0005737">
    <property type="term" value="C:cytoplasm"/>
    <property type="evidence" value="ECO:0007669"/>
    <property type="project" value="TreeGrafter"/>
</dbReference>
<dbReference type="Pfam" id="PF00226">
    <property type="entry name" value="DnaJ"/>
    <property type="match status" value="1"/>
</dbReference>
<feature type="domain" description="J" evidence="2">
    <location>
        <begin position="23"/>
        <end position="94"/>
    </location>
</feature>
<dbReference type="InterPro" id="IPR056453">
    <property type="entry name" value="HTH_DNAJC9"/>
</dbReference>
<dbReference type="SMART" id="SM00271">
    <property type="entry name" value="DnaJ"/>
    <property type="match status" value="1"/>
</dbReference>
<feature type="compositionally biased region" description="Basic residues" evidence="1">
    <location>
        <begin position="255"/>
        <end position="270"/>
    </location>
</feature>
<dbReference type="InterPro" id="IPR018253">
    <property type="entry name" value="DnaJ_domain_CS"/>
</dbReference>
<evidence type="ECO:0000313" key="4">
    <source>
        <dbReference type="Proteomes" id="UP001150538"/>
    </source>
</evidence>